<evidence type="ECO:0000256" key="5">
    <source>
        <dbReference type="SAM" id="Phobius"/>
    </source>
</evidence>
<keyword evidence="3 5" id="KW-1133">Transmembrane helix</keyword>
<organism evidence="6 7">
    <name type="scientific">Natronoglycomyces albus</name>
    <dbReference type="NCBI Taxonomy" id="2811108"/>
    <lineage>
        <taxon>Bacteria</taxon>
        <taxon>Bacillati</taxon>
        <taxon>Actinomycetota</taxon>
        <taxon>Actinomycetes</taxon>
        <taxon>Glycomycetales</taxon>
        <taxon>Glycomycetaceae</taxon>
        <taxon>Natronoglycomyces</taxon>
    </lineage>
</organism>
<reference evidence="6" key="1">
    <citation type="submission" date="2021-02" db="EMBL/GenBank/DDBJ databases">
        <title>Natronoglycomyces albus gen. nov., sp. nov, a haloalkaliphilic actinobacterium from a soda solonchak soil.</title>
        <authorList>
            <person name="Sorokin D.Y."/>
            <person name="Khijniak T.V."/>
            <person name="Zakharycheva A.P."/>
            <person name="Boueva O.V."/>
            <person name="Ariskina E.V."/>
            <person name="Hahnke R.L."/>
            <person name="Bunk B."/>
            <person name="Sproer C."/>
            <person name="Schumann P."/>
            <person name="Evtushenko L.I."/>
            <person name="Kublanov I.V."/>
        </authorList>
    </citation>
    <scope>NUCLEOTIDE SEQUENCE</scope>
    <source>
        <strain evidence="6">DSM 106290</strain>
    </source>
</reference>
<feature type="transmembrane region" description="Helical" evidence="5">
    <location>
        <begin position="166"/>
        <end position="192"/>
    </location>
</feature>
<evidence type="ECO:0000256" key="1">
    <source>
        <dbReference type="ARBA" id="ARBA00022475"/>
    </source>
</evidence>
<protein>
    <submittedName>
        <fullName evidence="6">UPF0182 family protein</fullName>
    </submittedName>
</protein>
<dbReference type="PANTHER" id="PTHR39344">
    <property type="entry name" value="UPF0182 PROTEIN SLL1060"/>
    <property type="match status" value="1"/>
</dbReference>
<accession>A0A895XS77</accession>
<dbReference type="PANTHER" id="PTHR39344:SF1">
    <property type="entry name" value="UPF0182 PROTEIN SLL1060"/>
    <property type="match status" value="1"/>
</dbReference>
<keyword evidence="4 5" id="KW-0472">Membrane</keyword>
<keyword evidence="7" id="KW-1185">Reference proteome</keyword>
<evidence type="ECO:0000256" key="2">
    <source>
        <dbReference type="ARBA" id="ARBA00022692"/>
    </source>
</evidence>
<keyword evidence="2 5" id="KW-0812">Transmembrane</keyword>
<feature type="transmembrane region" description="Helical" evidence="5">
    <location>
        <begin position="63"/>
        <end position="84"/>
    </location>
</feature>
<keyword evidence="1" id="KW-1003">Cell membrane</keyword>
<sequence length="1005" mass="112240">MATRTPVPPRMSKRGRYVLVLLVGAIALLSMAGWLISLRAEYLWYESVEFTSVFTTMVWTKIILFFAALLAMAAWVGINLFVAWKLRPDTTPYTPEQQGLEKYREFLNPKIGLWIALVAVVVGVFAGMSAQSRWQDWLLFREGGTFGWSDPEFGRDAGFYVFQLPFITFMLSFGFAAIVVGLLAALGAHYLYGAVRMSGDGERMTNAARVHLSVLVALFLLMKAVAYYFDRFAFTTQHNEVTGITGGGYTEMNALMNAKVALIWVSVIAAVVIVVFSWGFTRSLLLPGAALGLVVVTAIAAGGIYPTVVRSVDVEPNRPQREGEYAERTIEGTYFAYGMDTVETEQLRLSGNPNAENLDEDTGTIPFIRLIDPYIVSDAFTQRQQPRGFYDFNQKLDIDRYTYENDEGETITEDFVVGVRELNPDRLTSEQQDWTVRHNVYTHGWGFVSAPTNVNCEGGPYFMSGSMRTSGDDDGSCQDDVDFIEVERPQIYFGLLNNDYAIVGAPDGENPREYDRPTDVEVTIEEEEDEDEAVEEGSDRYTTFQGDTGVDVSSLSRRMLYAWEFQEIRFLLSDMFNENSQLLYHRNVRDRVELAAPFLNVDTDPYPAVVDGQVVWIMAGYTTSADFPYADHVNLAAATEDTYTGNGVAQQPQENINYMRTAVKAVVNAYDGEVTLYEFDENDPILGAWNNIYGGDLVVPKEETPEALEAHFRYPGDHFKVQREMLQRYHVKESRAFIEGSEAWQVPNDPTSGASLKQPPYYVMATYPGQEEPKFQLTSTYTPRNRENAMASMISGWYDNGSPQLTIYDIATGDAESPDQIHRIITSTDQVARDLRLFQQQDQTVEWGNLLALPIGNGIMYMEPMYLRRESAGSAVSLPVLRKVAINYGPYVGYEDTFEDALESVVEQYITGAPPASDDFLDEDFDDEDAAELPDDEDPIDPPPAVDETVYNDPAVQSAMEDVRSAMSDYNSAVSSGDHAAMGQALADLDAALQEFDDAIAAASD</sequence>
<dbReference type="EMBL" id="CP070496">
    <property type="protein sequence ID" value="QSB06065.1"/>
    <property type="molecule type" value="Genomic_DNA"/>
</dbReference>
<feature type="transmembrane region" description="Helical" evidence="5">
    <location>
        <begin position="261"/>
        <end position="281"/>
    </location>
</feature>
<dbReference type="GO" id="GO:0016020">
    <property type="term" value="C:membrane"/>
    <property type="evidence" value="ECO:0007669"/>
    <property type="project" value="InterPro"/>
</dbReference>
<dbReference type="Proteomes" id="UP000662939">
    <property type="component" value="Chromosome"/>
</dbReference>
<evidence type="ECO:0000313" key="6">
    <source>
        <dbReference type="EMBL" id="QSB06065.1"/>
    </source>
</evidence>
<feature type="transmembrane region" description="Helical" evidence="5">
    <location>
        <begin position="111"/>
        <end position="130"/>
    </location>
</feature>
<dbReference type="Pfam" id="PF03699">
    <property type="entry name" value="UPF0182"/>
    <property type="match status" value="1"/>
</dbReference>
<dbReference type="InterPro" id="IPR005372">
    <property type="entry name" value="UPF0182"/>
</dbReference>
<evidence type="ECO:0000256" key="4">
    <source>
        <dbReference type="ARBA" id="ARBA00023136"/>
    </source>
</evidence>
<feature type="transmembrane region" description="Helical" evidence="5">
    <location>
        <begin position="288"/>
        <end position="308"/>
    </location>
</feature>
<dbReference type="GO" id="GO:0005576">
    <property type="term" value="C:extracellular region"/>
    <property type="evidence" value="ECO:0007669"/>
    <property type="project" value="TreeGrafter"/>
</dbReference>
<name>A0A895XS77_9ACTN</name>
<dbReference type="AlphaFoldDB" id="A0A895XS77"/>
<feature type="transmembrane region" description="Helical" evidence="5">
    <location>
        <begin position="212"/>
        <end position="229"/>
    </location>
</feature>
<proteinExistence type="predicted"/>
<evidence type="ECO:0000313" key="7">
    <source>
        <dbReference type="Proteomes" id="UP000662939"/>
    </source>
</evidence>
<gene>
    <name evidence="6" type="ORF">JQS30_03860</name>
</gene>
<dbReference type="KEGG" id="nav:JQS30_03860"/>
<evidence type="ECO:0000256" key="3">
    <source>
        <dbReference type="ARBA" id="ARBA00022989"/>
    </source>
</evidence>
<dbReference type="RefSeq" id="WP_213172076.1">
    <property type="nucleotide sequence ID" value="NZ_CP070496.1"/>
</dbReference>